<feature type="region of interest" description="Disordered" evidence="1">
    <location>
        <begin position="209"/>
        <end position="242"/>
    </location>
</feature>
<reference evidence="2 3" key="1">
    <citation type="journal article" date="2009" name="Stand. Genomic Sci.">
        <title>Complete genome sequence of Stackebrandtia nassauensis type strain (LLR-40K-21).</title>
        <authorList>
            <person name="Munk C."/>
            <person name="Lapidus A."/>
            <person name="Copeland A."/>
            <person name="Jando M."/>
            <person name="Mayilraj S."/>
            <person name="Glavina Del Rio T."/>
            <person name="Nolan M."/>
            <person name="Chen F."/>
            <person name="Lucas S."/>
            <person name="Tice H."/>
            <person name="Cheng J.F."/>
            <person name="Han C."/>
            <person name="Detter J.C."/>
            <person name="Bruce D."/>
            <person name="Goodwin L."/>
            <person name="Chain P."/>
            <person name="Pitluck S."/>
            <person name="Goker M."/>
            <person name="Ovchinikova G."/>
            <person name="Pati A."/>
            <person name="Ivanova N."/>
            <person name="Mavromatis K."/>
            <person name="Chen A."/>
            <person name="Palaniappan K."/>
            <person name="Land M."/>
            <person name="Hauser L."/>
            <person name="Chang Y.J."/>
            <person name="Jeffries C.D."/>
            <person name="Bristow J."/>
            <person name="Eisen J.A."/>
            <person name="Markowitz V."/>
            <person name="Hugenholtz P."/>
            <person name="Kyrpides N.C."/>
            <person name="Klenk H.P."/>
        </authorList>
    </citation>
    <scope>NUCLEOTIDE SEQUENCE [LARGE SCALE GENOMIC DNA]</scope>
    <source>
        <strain evidence="3">DSM 44728 / CIP 108903 / NRRL B-16338 / NBRC 102104 / LLR-40K-21</strain>
    </source>
</reference>
<gene>
    <name evidence="2" type="ordered locus">Snas_4254</name>
</gene>
<dbReference type="EMBL" id="CP001778">
    <property type="protein sequence ID" value="ADD43903.1"/>
    <property type="molecule type" value="Genomic_DNA"/>
</dbReference>
<protein>
    <submittedName>
        <fullName evidence="2">Uncharacterized protein</fullName>
    </submittedName>
</protein>
<feature type="region of interest" description="Disordered" evidence="1">
    <location>
        <begin position="1"/>
        <end position="42"/>
    </location>
</feature>
<dbReference type="KEGG" id="sna:Snas_4254"/>
<evidence type="ECO:0000313" key="2">
    <source>
        <dbReference type="EMBL" id="ADD43903.1"/>
    </source>
</evidence>
<dbReference type="HOGENOM" id="CLU_1146639_0_0_11"/>
<accession>D3Q2H0</accession>
<feature type="compositionally biased region" description="Low complexity" evidence="1">
    <location>
        <begin position="180"/>
        <end position="189"/>
    </location>
</feature>
<feature type="region of interest" description="Disordered" evidence="1">
    <location>
        <begin position="80"/>
        <end position="121"/>
    </location>
</feature>
<organism evidence="2 3">
    <name type="scientific">Stackebrandtia nassauensis (strain DSM 44728 / CIP 108903 / NRRL B-16338 / NBRC 102104 / LLR-40K-21)</name>
    <dbReference type="NCBI Taxonomy" id="446470"/>
    <lineage>
        <taxon>Bacteria</taxon>
        <taxon>Bacillati</taxon>
        <taxon>Actinomycetota</taxon>
        <taxon>Actinomycetes</taxon>
        <taxon>Glycomycetales</taxon>
        <taxon>Glycomycetaceae</taxon>
        <taxon>Stackebrandtia</taxon>
    </lineage>
</organism>
<name>D3Q2H0_STANL</name>
<dbReference type="eggNOG" id="ENOG503440W">
    <property type="taxonomic scope" value="Bacteria"/>
</dbReference>
<dbReference type="Proteomes" id="UP000000844">
    <property type="component" value="Chromosome"/>
</dbReference>
<feature type="compositionally biased region" description="Low complexity" evidence="1">
    <location>
        <begin position="147"/>
        <end position="161"/>
    </location>
</feature>
<proteinExistence type="predicted"/>
<feature type="compositionally biased region" description="Low complexity" evidence="1">
    <location>
        <begin position="17"/>
        <end position="38"/>
    </location>
</feature>
<dbReference type="AlphaFoldDB" id="D3Q2H0"/>
<feature type="compositionally biased region" description="Polar residues" evidence="1">
    <location>
        <begin position="162"/>
        <end position="171"/>
    </location>
</feature>
<keyword evidence="3" id="KW-1185">Reference proteome</keyword>
<sequence>MSPGFRFSRAAAEPPLTASATFPAESASTTSSPGSAAANMSPRVARNCPTWKFSPYSPSRPPSAANWTFPKWSTASTSAASPWSSVVTDGRGSRSRVDSLTGSPASSSATPDRNAAATGTKMSRPWKVCEVGWRCSSALVRAIARRAPPSASAAQPSRPLSGPTSTLSPASIATGRLVVPTPGSTTPTCTPAGRYGRVCAITTAPRRMSPGGIACETSMRRTSGTRAAATPWHTATKPSSSP</sequence>
<feature type="compositionally biased region" description="Polar residues" evidence="1">
    <location>
        <begin position="98"/>
        <end position="111"/>
    </location>
</feature>
<dbReference type="STRING" id="446470.Snas_4254"/>
<evidence type="ECO:0000256" key="1">
    <source>
        <dbReference type="SAM" id="MobiDB-lite"/>
    </source>
</evidence>
<evidence type="ECO:0000313" key="3">
    <source>
        <dbReference type="Proteomes" id="UP000000844"/>
    </source>
</evidence>
<feature type="region of interest" description="Disordered" evidence="1">
    <location>
        <begin position="147"/>
        <end position="189"/>
    </location>
</feature>